<dbReference type="SUPFAM" id="SSF56112">
    <property type="entry name" value="Protein kinase-like (PK-like)"/>
    <property type="match status" value="1"/>
</dbReference>
<evidence type="ECO:0000313" key="5">
    <source>
        <dbReference type="EMBL" id="CAG8854791.1"/>
    </source>
</evidence>
<feature type="non-terminal residue" evidence="5">
    <location>
        <position position="146"/>
    </location>
</feature>
<dbReference type="InterPro" id="IPR051931">
    <property type="entry name" value="PAK3-like"/>
</dbReference>
<dbReference type="Proteomes" id="UP000789901">
    <property type="component" value="Unassembled WGS sequence"/>
</dbReference>
<keyword evidence="6" id="KW-1185">Reference proteome</keyword>
<dbReference type="Pfam" id="PF00069">
    <property type="entry name" value="Pkinase"/>
    <property type="match status" value="1"/>
</dbReference>
<dbReference type="InterPro" id="IPR000719">
    <property type="entry name" value="Prot_kinase_dom"/>
</dbReference>
<dbReference type="SMART" id="SM00220">
    <property type="entry name" value="S_TKc"/>
    <property type="match status" value="1"/>
</dbReference>
<accession>A0ABN7XHN5</accession>
<organism evidence="5 6">
    <name type="scientific">Gigaspora margarita</name>
    <dbReference type="NCBI Taxonomy" id="4874"/>
    <lineage>
        <taxon>Eukaryota</taxon>
        <taxon>Fungi</taxon>
        <taxon>Fungi incertae sedis</taxon>
        <taxon>Mucoromycota</taxon>
        <taxon>Glomeromycotina</taxon>
        <taxon>Glomeromycetes</taxon>
        <taxon>Diversisporales</taxon>
        <taxon>Gigasporaceae</taxon>
        <taxon>Gigaspora</taxon>
    </lineage>
</organism>
<evidence type="ECO:0000256" key="3">
    <source>
        <dbReference type="ARBA" id="ARBA00022840"/>
    </source>
</evidence>
<sequence length="146" mass="16486">SGGVFTAYQVKTNMSVAIKQMNLEQQSKKDLIINEILVMKESSLIDIVTNNIMTEGQIVATCRETLEGLAYLHSKGVIHRDIKSDNVLLVLNSDIKLMTRKEYGPKVDIWSLGIMAIEMVESKPPYLNENPLRVCTNFVIQRSLFL</sequence>
<keyword evidence="2" id="KW-0547">Nucleotide-binding</keyword>
<reference evidence="5 6" key="1">
    <citation type="submission" date="2021-06" db="EMBL/GenBank/DDBJ databases">
        <authorList>
            <person name="Kallberg Y."/>
            <person name="Tangrot J."/>
            <person name="Rosling A."/>
        </authorList>
    </citation>
    <scope>NUCLEOTIDE SEQUENCE [LARGE SCALE GENOMIC DNA]</scope>
    <source>
        <strain evidence="5 6">120-4 pot B 10/14</strain>
    </source>
</reference>
<dbReference type="Gene3D" id="3.30.200.20">
    <property type="entry name" value="Phosphorylase Kinase, domain 1"/>
    <property type="match status" value="1"/>
</dbReference>
<dbReference type="InterPro" id="IPR011009">
    <property type="entry name" value="Kinase-like_dom_sf"/>
</dbReference>
<dbReference type="InterPro" id="IPR008271">
    <property type="entry name" value="Ser/Thr_kinase_AS"/>
</dbReference>
<dbReference type="Gene3D" id="1.10.510.10">
    <property type="entry name" value="Transferase(Phosphotransferase) domain 1"/>
    <property type="match status" value="2"/>
</dbReference>
<keyword evidence="3" id="KW-0067">ATP-binding</keyword>
<evidence type="ECO:0000259" key="4">
    <source>
        <dbReference type="PROSITE" id="PS50011"/>
    </source>
</evidence>
<evidence type="ECO:0000313" key="6">
    <source>
        <dbReference type="Proteomes" id="UP000789901"/>
    </source>
</evidence>
<name>A0ABN7XHN5_GIGMA</name>
<protein>
    <submittedName>
        <fullName evidence="5">38200_t:CDS:1</fullName>
    </submittedName>
</protein>
<evidence type="ECO:0000256" key="1">
    <source>
        <dbReference type="ARBA" id="ARBA00008874"/>
    </source>
</evidence>
<feature type="non-terminal residue" evidence="5">
    <location>
        <position position="1"/>
    </location>
</feature>
<comment type="similarity">
    <text evidence="1">Belongs to the protein kinase superfamily. STE Ser/Thr protein kinase family. STE20 subfamily.</text>
</comment>
<comment type="caution">
    <text evidence="5">The sequence shown here is derived from an EMBL/GenBank/DDBJ whole genome shotgun (WGS) entry which is preliminary data.</text>
</comment>
<dbReference type="PROSITE" id="PS50011">
    <property type="entry name" value="PROTEIN_KINASE_DOM"/>
    <property type="match status" value="1"/>
</dbReference>
<dbReference type="PANTHER" id="PTHR45832">
    <property type="entry name" value="SERINE/THREONINE-PROTEIN KINASE SAMKA-RELATED-RELATED"/>
    <property type="match status" value="1"/>
</dbReference>
<proteinExistence type="inferred from homology"/>
<dbReference type="PROSITE" id="PS00108">
    <property type="entry name" value="PROTEIN_KINASE_ST"/>
    <property type="match status" value="1"/>
</dbReference>
<dbReference type="EMBL" id="CAJVQB010142446">
    <property type="protein sequence ID" value="CAG8854791.1"/>
    <property type="molecule type" value="Genomic_DNA"/>
</dbReference>
<gene>
    <name evidence="5" type="ORF">GMARGA_LOCUS43612</name>
</gene>
<dbReference type="PANTHER" id="PTHR45832:SF22">
    <property type="entry name" value="SERINE_THREONINE-PROTEIN KINASE SAMKA-RELATED"/>
    <property type="match status" value="1"/>
</dbReference>
<evidence type="ECO:0000256" key="2">
    <source>
        <dbReference type="ARBA" id="ARBA00022741"/>
    </source>
</evidence>
<feature type="domain" description="Protein kinase" evidence="4">
    <location>
        <begin position="1"/>
        <end position="146"/>
    </location>
</feature>